<reference evidence="4" key="1">
    <citation type="submission" date="2020-01" db="EMBL/GenBank/DDBJ databases">
        <title>Phosphoaccumulans saitamaens gen. nov., sp. nov., a polyphosphate accumulating bacterium isolated from surface river water.</title>
        <authorList>
            <person name="Watanabe K."/>
            <person name="Suda W."/>
        </authorList>
    </citation>
    <scope>NUCLEOTIDE SEQUENCE [LARGE SCALE GENOMIC DNA]</scope>
    <source>
        <strain evidence="4">ICHIAU1</strain>
    </source>
</reference>
<comment type="caution">
    <text evidence="1">Lacks conserved residue(s) required for the propagation of feature annotation.</text>
</comment>
<feature type="compositionally biased region" description="Pro residues" evidence="2">
    <location>
        <begin position="140"/>
        <end position="170"/>
    </location>
</feature>
<dbReference type="GO" id="GO:0043165">
    <property type="term" value="P:Gram-negative-bacterium-type cell outer membrane assembly"/>
    <property type="evidence" value="ECO:0007669"/>
    <property type="project" value="UniProtKB-UniRule"/>
</dbReference>
<comment type="similarity">
    <text evidence="1">Belongs to the LptD family.</text>
</comment>
<evidence type="ECO:0000256" key="2">
    <source>
        <dbReference type="SAM" id="MobiDB-lite"/>
    </source>
</evidence>
<feature type="compositionally biased region" description="Low complexity" evidence="2">
    <location>
        <begin position="122"/>
        <end position="139"/>
    </location>
</feature>
<dbReference type="InterPro" id="IPR050218">
    <property type="entry name" value="LptD"/>
</dbReference>
<gene>
    <name evidence="1" type="primary">lptD</name>
    <name evidence="3" type="ORF">ICHIAU1_00140</name>
</gene>
<keyword evidence="4" id="KW-1185">Reference proteome</keyword>
<dbReference type="GO" id="GO:1990351">
    <property type="term" value="C:transporter complex"/>
    <property type="evidence" value="ECO:0007669"/>
    <property type="project" value="TreeGrafter"/>
</dbReference>
<keyword evidence="1" id="KW-0732">Signal</keyword>
<comment type="subcellular location">
    <subcellularLocation>
        <location evidence="1">Cell outer membrane</location>
    </subcellularLocation>
</comment>
<dbReference type="InterPro" id="IPR020889">
    <property type="entry name" value="LipoPS_assembly_LptD"/>
</dbReference>
<feature type="region of interest" description="Disordered" evidence="2">
    <location>
        <begin position="122"/>
        <end position="192"/>
    </location>
</feature>
<dbReference type="EMBL" id="AP022345">
    <property type="protein sequence ID" value="BBU67731.1"/>
    <property type="molecule type" value="Genomic_DNA"/>
</dbReference>
<accession>A0A679IE17</accession>
<dbReference type="HAMAP" id="MF_01411">
    <property type="entry name" value="LPS_assembly_LptD"/>
    <property type="match status" value="1"/>
</dbReference>
<keyword evidence="1" id="KW-0998">Cell outer membrane</keyword>
<sequence length="1066" mass="114386">MLLIAVSSRLPKHSPEMSPIIGATPLLRRLPLAAWLATLGLGGALLASAPVCAQSTTVPTRMAPLLVDPALLGGAPPVPAPSAAALAGGMPSAATGIKKAAAKKMAQQPVIQAPAQPVVAEPASTPVAAPSKSAAATPAKPEPTPEPAPEPAPTPTQAPAPTVPLAPRAPVPAASTQPLAAASKPQSPALSKDQTELLADVITGRNDLELTATGHAELRRDGTVLNADRIVYNIVEDNVDAQGNVLYRDPVQGTTMSGTDADIVVAARTGYINNSNYEIRQKRQIMQPNQGPWSFNAPPIGAAATGSSAAVPLGGTNVPSYGMASGSTLTQQPGQQTAINEAVAASADAETQAQSAAAGDTAFLPGQTPLARIVETMSHGQAARINLEGENRYRAEDATYTTCPAGDSGWYARASTYHLDYEQNQGAATNSLLYFQDVPFLYMPYAFFPLDRGRHSGFLSPSLGSSQLNGFQTIVPYYFNLAPNYDATVAPAIYGKRGVSFNTELRYLGNTGQSPVPTYTGKDAFSYMPNDRLANRDRWSFLTQHQQQFNSLLPGLSGAWDLQGVSDSYYFADMSNSLAAISQSYLPRTGRVNYAAPTWNASIVAQGYQTLQTNASAPVATPYQLLPQVNFAMNRSLLGAAGFSNVRLNENDELEVLRSNGMFDQPARMDAVLSANSSYFTNQTQSYVQGNRLWAYPQFVTSWQAPGMFITPKAGVHYTQYNTNAGQVTSSGATDGTTQTSAFSASRTLPILSLDSGLIFDRKTEYFGRSLNQTLEPRLYYLYVPYRDQTNLPLFDTGVADVSYAQIFSENSFTGWDRISNANQVTAALTSRYSMDKTGQQLMGFSVGQRILFQPQQVNLYSTQPTSSYGSNDYFAQANGMVAPYTSVNGFAQVSPYSQSNATNNNTKANRINRASIGARFQPSRENVLNYSYRYQNQDYIPGATTSGMTATAVMQNDVSAAWKIWGPLRAVGRYTYSAVQSTQIESLAGLEYNASCWTARAVYHRAMTPSSTGTPFLNSSFFVQLELKGMGSIGSSPLDVLRRNVPNYTRTSDAAFMPPLTDPYY</sequence>
<proteinExistence type="inferred from homology"/>
<evidence type="ECO:0000313" key="3">
    <source>
        <dbReference type="EMBL" id="BBU67731.1"/>
    </source>
</evidence>
<dbReference type="AlphaFoldDB" id="A0A679IE17"/>
<comment type="subunit">
    <text evidence="1">Component of the lipopolysaccharide transport and assembly complex. Interacts with LptE and LptA.</text>
</comment>
<dbReference type="Proteomes" id="UP000463961">
    <property type="component" value="Chromosome"/>
</dbReference>
<organism evidence="3 4">
    <name type="scientific">Fluviibacter phosphoraccumulans</name>
    <dbReference type="NCBI Taxonomy" id="1751046"/>
    <lineage>
        <taxon>Bacteria</taxon>
        <taxon>Pseudomonadati</taxon>
        <taxon>Pseudomonadota</taxon>
        <taxon>Betaproteobacteria</taxon>
        <taxon>Rhodocyclales</taxon>
        <taxon>Fluviibacteraceae</taxon>
        <taxon>Fluviibacter</taxon>
    </lineage>
</organism>
<comment type="function">
    <text evidence="1">Together with LptE, is involved in the assembly of lipopolysaccharide (LPS) at the surface of the outer membrane.</text>
</comment>
<evidence type="ECO:0000313" key="4">
    <source>
        <dbReference type="Proteomes" id="UP000463961"/>
    </source>
</evidence>
<dbReference type="Pfam" id="PF04453">
    <property type="entry name" value="LptD"/>
    <property type="match status" value="1"/>
</dbReference>
<keyword evidence="1" id="KW-0472">Membrane</keyword>
<dbReference type="InterPro" id="IPR007543">
    <property type="entry name" value="LptD_C"/>
</dbReference>
<dbReference type="PANTHER" id="PTHR30189">
    <property type="entry name" value="LPS-ASSEMBLY PROTEIN"/>
    <property type="match status" value="1"/>
</dbReference>
<name>A0A679IE17_9RHOO</name>
<dbReference type="PANTHER" id="PTHR30189:SF1">
    <property type="entry name" value="LPS-ASSEMBLY PROTEIN LPTD"/>
    <property type="match status" value="1"/>
</dbReference>
<evidence type="ECO:0000256" key="1">
    <source>
        <dbReference type="HAMAP-Rule" id="MF_01411"/>
    </source>
</evidence>
<protein>
    <recommendedName>
        <fullName evidence="1">LPS-assembly protein LptD</fullName>
    </recommendedName>
</protein>
<dbReference type="GO" id="GO:0015920">
    <property type="term" value="P:lipopolysaccharide transport"/>
    <property type="evidence" value="ECO:0007669"/>
    <property type="project" value="InterPro"/>
</dbReference>
<dbReference type="GO" id="GO:0009279">
    <property type="term" value="C:cell outer membrane"/>
    <property type="evidence" value="ECO:0007669"/>
    <property type="project" value="UniProtKB-SubCell"/>
</dbReference>